<proteinExistence type="predicted"/>
<dbReference type="InterPro" id="IPR019374">
    <property type="entry name" value="Ribosomal_mS22"/>
</dbReference>
<sequence>MAAISCRTCFRNIRFCRNVSHHGRRRAQTTRHLCSSSGDKDVKDHDPPAFNDATVQKLLKRITGMNFEKIFPRVKQKLSPPKYKLVSEDKLQELLEEAKEKAEKKLQMPPVMEERTKIDHVLSNDPELEGLETSKLVFTDITFGVPDR</sequence>
<feature type="non-terminal residue" evidence="3">
    <location>
        <position position="148"/>
    </location>
</feature>
<gene>
    <name evidence="3" type="primary">LOC102801008</name>
</gene>
<reference evidence="3" key="1">
    <citation type="submission" date="2025-08" db="UniProtKB">
        <authorList>
            <consortium name="RefSeq"/>
        </authorList>
    </citation>
    <scope>IDENTIFICATION</scope>
    <source>
        <tissue evidence="3">Testes</tissue>
    </source>
</reference>
<keyword evidence="2" id="KW-1185">Reference proteome</keyword>
<dbReference type="PANTHER" id="PTHR13071:SF4">
    <property type="entry name" value="SMALL RIBOSOMAL SUBUNIT PROTEIN MS22"/>
    <property type="match status" value="1"/>
</dbReference>
<feature type="region of interest" description="Disordered" evidence="1">
    <location>
        <begin position="26"/>
        <end position="49"/>
    </location>
</feature>
<evidence type="ECO:0000256" key="1">
    <source>
        <dbReference type="SAM" id="MobiDB-lite"/>
    </source>
</evidence>
<dbReference type="RefSeq" id="XP_006818041.1">
    <property type="nucleotide sequence ID" value="XM_006817978.1"/>
</dbReference>
<evidence type="ECO:0000313" key="3">
    <source>
        <dbReference type="RefSeq" id="XP_006818041.1"/>
    </source>
</evidence>
<dbReference type="PANTHER" id="PTHR13071">
    <property type="entry name" value="MITOCHONDRIAL 28S RIBOSOMAL PROTEIN S22"/>
    <property type="match status" value="1"/>
</dbReference>
<dbReference type="Proteomes" id="UP000694865">
    <property type="component" value="Unplaced"/>
</dbReference>
<accession>A0ABM0MDF0</accession>
<evidence type="ECO:0000313" key="2">
    <source>
        <dbReference type="Proteomes" id="UP000694865"/>
    </source>
</evidence>
<feature type="compositionally biased region" description="Basic and acidic residues" evidence="1">
    <location>
        <begin position="38"/>
        <end position="47"/>
    </location>
</feature>
<dbReference type="GeneID" id="102801008"/>
<organism evidence="2 3">
    <name type="scientific">Saccoglossus kowalevskii</name>
    <name type="common">Acorn worm</name>
    <dbReference type="NCBI Taxonomy" id="10224"/>
    <lineage>
        <taxon>Eukaryota</taxon>
        <taxon>Metazoa</taxon>
        <taxon>Hemichordata</taxon>
        <taxon>Enteropneusta</taxon>
        <taxon>Harrimaniidae</taxon>
        <taxon>Saccoglossus</taxon>
    </lineage>
</organism>
<dbReference type="Pfam" id="PF10245">
    <property type="entry name" value="MRP-S22"/>
    <property type="match status" value="1"/>
</dbReference>
<protein>
    <submittedName>
        <fullName evidence="3">28S ribosomal protein S22, mitochondrial-like</fullName>
    </submittedName>
</protein>
<name>A0ABM0MDF0_SACKO</name>